<dbReference type="GO" id="GO:0046872">
    <property type="term" value="F:metal ion binding"/>
    <property type="evidence" value="ECO:0007669"/>
    <property type="project" value="UniProtKB-KW"/>
</dbReference>
<reference evidence="4 5" key="1">
    <citation type="submission" date="2019-10" db="EMBL/GenBank/DDBJ databases">
        <authorList>
            <person name="Karimi E."/>
        </authorList>
    </citation>
    <scope>NUCLEOTIDE SEQUENCE [LARGE SCALE GENOMIC DNA]</scope>
    <source>
        <strain evidence="4">Sphingobacterium sp. 8BC</strain>
    </source>
</reference>
<dbReference type="AlphaFoldDB" id="A0A654C085"/>
<protein>
    <recommendedName>
        <fullName evidence="2">Phosphoesterase</fullName>
        <ecNumber evidence="2">3.1.4.-</ecNumber>
    </recommendedName>
</protein>
<dbReference type="InterPro" id="IPR000979">
    <property type="entry name" value="Phosphodiesterase_MJ0936/Vps29"/>
</dbReference>
<gene>
    <name evidence="4" type="ORF">SPHINGO8BC_50514</name>
</gene>
<dbReference type="InterPro" id="IPR024654">
    <property type="entry name" value="Calcineurin-like_PHP_lpxH"/>
</dbReference>
<dbReference type="SUPFAM" id="SSF56300">
    <property type="entry name" value="Metallo-dependent phosphatases"/>
    <property type="match status" value="1"/>
</dbReference>
<feature type="domain" description="Calcineurin-like phosphoesterase" evidence="3">
    <location>
        <begin position="4"/>
        <end position="151"/>
    </location>
</feature>
<accession>A0A654C085</accession>
<dbReference type="EC" id="3.1.4.-" evidence="2"/>
<dbReference type="NCBIfam" id="TIGR00040">
    <property type="entry name" value="yfcE"/>
    <property type="match status" value="1"/>
</dbReference>
<evidence type="ECO:0000256" key="1">
    <source>
        <dbReference type="ARBA" id="ARBA00008950"/>
    </source>
</evidence>
<dbReference type="Proteomes" id="UP000432350">
    <property type="component" value="Unassembled WGS sequence"/>
</dbReference>
<dbReference type="GO" id="GO:0016787">
    <property type="term" value="F:hydrolase activity"/>
    <property type="evidence" value="ECO:0007669"/>
    <property type="project" value="UniProtKB-UniRule"/>
</dbReference>
<dbReference type="Gene3D" id="3.60.21.10">
    <property type="match status" value="1"/>
</dbReference>
<evidence type="ECO:0000256" key="2">
    <source>
        <dbReference type="RuleBase" id="RU362039"/>
    </source>
</evidence>
<comment type="similarity">
    <text evidence="1 2">Belongs to the metallophosphoesterase superfamily. YfcE family.</text>
</comment>
<evidence type="ECO:0000259" key="3">
    <source>
        <dbReference type="Pfam" id="PF12850"/>
    </source>
</evidence>
<dbReference type="Pfam" id="PF12850">
    <property type="entry name" value="Metallophos_2"/>
    <property type="match status" value="1"/>
</dbReference>
<evidence type="ECO:0000313" key="5">
    <source>
        <dbReference type="Proteomes" id="UP000432350"/>
    </source>
</evidence>
<evidence type="ECO:0000313" key="4">
    <source>
        <dbReference type="EMBL" id="VXC86138.1"/>
    </source>
</evidence>
<dbReference type="InterPro" id="IPR029052">
    <property type="entry name" value="Metallo-depent_PP-like"/>
</dbReference>
<sequence length="165" mass="18871">MMTKIGLLSDTHSFLDEAVFTHFAACDEIWHVGDFGDVDVADRLAAFKPLRGVYGNIDGQEIRLQFPEDLRFRCEEVDVFMTHIGGYPGKYAPRIKGELMKNPPKLFITGHSHILKVIFDPKIQCLHLNPGAAGKHGWHKVRTLMRFDINKDKIENLEVIELNER</sequence>
<keyword evidence="4" id="KW-0378">Hydrolase</keyword>
<name>A0A654C085_SPHMU</name>
<proteinExistence type="inferred from homology"/>
<keyword evidence="2" id="KW-0479">Metal-binding</keyword>
<dbReference type="EMBL" id="CABWMV010000024">
    <property type="protein sequence ID" value="VXC86138.1"/>
    <property type="molecule type" value="Genomic_DNA"/>
</dbReference>
<organism evidence="4 5">
    <name type="scientific">Sphingobacterium multivorum</name>
    <dbReference type="NCBI Taxonomy" id="28454"/>
    <lineage>
        <taxon>Bacteria</taxon>
        <taxon>Pseudomonadati</taxon>
        <taxon>Bacteroidota</taxon>
        <taxon>Sphingobacteriia</taxon>
        <taxon>Sphingobacteriales</taxon>
        <taxon>Sphingobacteriaceae</taxon>
        <taxon>Sphingobacterium</taxon>
    </lineage>
</organism>
<comment type="cofactor">
    <cofactor evidence="2">
        <name>a divalent metal cation</name>
        <dbReference type="ChEBI" id="CHEBI:60240"/>
    </cofactor>
</comment>